<keyword evidence="1" id="KW-0645">Protease</keyword>
<dbReference type="EMBL" id="VSIX01000032">
    <property type="protein sequence ID" value="TYB31580.1"/>
    <property type="molecule type" value="Genomic_DNA"/>
</dbReference>
<dbReference type="PANTHER" id="PTHR10363">
    <property type="entry name" value="BLEOMYCIN HYDROLASE"/>
    <property type="match status" value="1"/>
</dbReference>
<dbReference type="AlphaFoldDB" id="A0A5D0MJG5"/>
<evidence type="ECO:0000256" key="1">
    <source>
        <dbReference type="ARBA" id="ARBA00022670"/>
    </source>
</evidence>
<evidence type="ECO:0000256" key="4">
    <source>
        <dbReference type="SAM" id="MobiDB-lite"/>
    </source>
</evidence>
<evidence type="ECO:0008006" key="7">
    <source>
        <dbReference type="Google" id="ProtNLM"/>
    </source>
</evidence>
<accession>A0A5D0MJG5</accession>
<evidence type="ECO:0000256" key="2">
    <source>
        <dbReference type="ARBA" id="ARBA00022801"/>
    </source>
</evidence>
<name>A0A5D0MJG5_9BACT</name>
<keyword evidence="3" id="KW-0788">Thiol protease</keyword>
<dbReference type="GO" id="GO:0005737">
    <property type="term" value="C:cytoplasm"/>
    <property type="evidence" value="ECO:0007669"/>
    <property type="project" value="TreeGrafter"/>
</dbReference>
<dbReference type="GO" id="GO:0006508">
    <property type="term" value="P:proteolysis"/>
    <property type="evidence" value="ECO:0007669"/>
    <property type="project" value="UniProtKB-KW"/>
</dbReference>
<comment type="caution">
    <text evidence="5">The sequence shown here is derived from an EMBL/GenBank/DDBJ whole genome shotgun (WGS) entry which is preliminary data.</text>
</comment>
<gene>
    <name evidence="5" type="ORF">FXF47_03010</name>
</gene>
<evidence type="ECO:0000313" key="5">
    <source>
        <dbReference type="EMBL" id="TYB31580.1"/>
    </source>
</evidence>
<dbReference type="GO" id="GO:0070005">
    <property type="term" value="F:cysteine-type aminopeptidase activity"/>
    <property type="evidence" value="ECO:0007669"/>
    <property type="project" value="InterPro"/>
</dbReference>
<protein>
    <recommendedName>
        <fullName evidence="7">Aminopeptidase</fullName>
    </recommendedName>
</protein>
<evidence type="ECO:0000256" key="3">
    <source>
        <dbReference type="ARBA" id="ARBA00022807"/>
    </source>
</evidence>
<dbReference type="InterPro" id="IPR038765">
    <property type="entry name" value="Papain-like_cys_pep_sf"/>
</dbReference>
<organism evidence="5 6">
    <name type="scientific">Candidatus Mcinerneyibacterium aminivorans</name>
    <dbReference type="NCBI Taxonomy" id="2703815"/>
    <lineage>
        <taxon>Bacteria</taxon>
        <taxon>Candidatus Macinerneyibacteriota</taxon>
        <taxon>Candidatus Mcinerneyibacteria</taxon>
        <taxon>Candidatus Mcinerneyibacteriales</taxon>
        <taxon>Candidatus Mcinerneyibacteriaceae</taxon>
        <taxon>Candidatus Mcinerneyibacterium</taxon>
    </lineage>
</organism>
<dbReference type="InterPro" id="IPR004134">
    <property type="entry name" value="Peptidase_C1B"/>
</dbReference>
<dbReference type="PANTHER" id="PTHR10363:SF2">
    <property type="entry name" value="BLEOMYCIN HYDROLASE"/>
    <property type="match status" value="1"/>
</dbReference>
<dbReference type="Gene3D" id="3.90.70.10">
    <property type="entry name" value="Cysteine proteinases"/>
    <property type="match status" value="1"/>
</dbReference>
<dbReference type="GO" id="GO:0043418">
    <property type="term" value="P:homocysteine catabolic process"/>
    <property type="evidence" value="ECO:0007669"/>
    <property type="project" value="TreeGrafter"/>
</dbReference>
<keyword evidence="6" id="KW-1185">Reference proteome</keyword>
<reference evidence="5" key="1">
    <citation type="submission" date="2019-08" db="EMBL/GenBank/DDBJ databases">
        <title>Genomic characterization of a novel candidate phylum (ARYD3) from a high temperature, high salinity tertiary oil reservoir in north central Oklahoma, USA.</title>
        <authorList>
            <person name="Youssef N.H."/>
            <person name="Yadav A."/>
            <person name="Elshahed M.S."/>
        </authorList>
    </citation>
    <scope>NUCLEOTIDE SEQUENCE [LARGE SCALE GENOMIC DNA]</scope>
    <source>
        <strain evidence="5">ARYD3</strain>
    </source>
</reference>
<evidence type="ECO:0000313" key="6">
    <source>
        <dbReference type="Proteomes" id="UP000324143"/>
    </source>
</evidence>
<sequence length="299" mass="35251">MIDTKSTENSRGMNKILNRYVLISASKMIDKYEETKDKEDMREMKTEFLKGVYKILVLHLGTPPEEFTFAYKEKDKSKKKDEGSKNKDSEGNKDKTEWVEEKHTPYSFAEKYVYEDLDKIVTVTYIPSRKMNQPYKLVGTDLVKDEMGNIIRYNMNLNEIKKMMKKSIKDDLPVAFAANANFDMHNDTGVMHPEVYNYEKIYDLDLKRSKTAEGLMGLIFSNHLMTVLGLDEKNEEVIKWKVENSWGEDAGDNGIYYMYDGWIDKYVEEVYIHRKYLSKKHLKNLKKTPIEVDYYETPY</sequence>
<dbReference type="Pfam" id="PF03051">
    <property type="entry name" value="Peptidase_C1_2"/>
    <property type="match status" value="1"/>
</dbReference>
<dbReference type="SUPFAM" id="SSF54001">
    <property type="entry name" value="Cysteine proteinases"/>
    <property type="match status" value="1"/>
</dbReference>
<dbReference type="GO" id="GO:0009636">
    <property type="term" value="P:response to toxic substance"/>
    <property type="evidence" value="ECO:0007669"/>
    <property type="project" value="TreeGrafter"/>
</dbReference>
<dbReference type="Proteomes" id="UP000324143">
    <property type="component" value="Unassembled WGS sequence"/>
</dbReference>
<keyword evidence="2" id="KW-0378">Hydrolase</keyword>
<proteinExistence type="predicted"/>
<feature type="region of interest" description="Disordered" evidence="4">
    <location>
        <begin position="73"/>
        <end position="98"/>
    </location>
</feature>